<feature type="region of interest" description="Disordered" evidence="1">
    <location>
        <begin position="30"/>
        <end position="56"/>
    </location>
</feature>
<organism evidence="2 3">
    <name type="scientific">Sinocyclocheilus anshuiensis</name>
    <dbReference type="NCBI Taxonomy" id="1608454"/>
    <lineage>
        <taxon>Eukaryota</taxon>
        <taxon>Metazoa</taxon>
        <taxon>Chordata</taxon>
        <taxon>Craniata</taxon>
        <taxon>Vertebrata</taxon>
        <taxon>Euteleostomi</taxon>
        <taxon>Actinopterygii</taxon>
        <taxon>Neopterygii</taxon>
        <taxon>Teleostei</taxon>
        <taxon>Ostariophysi</taxon>
        <taxon>Cypriniformes</taxon>
        <taxon>Cyprinidae</taxon>
        <taxon>Cyprininae</taxon>
        <taxon>Sinocyclocheilus</taxon>
    </lineage>
</organism>
<evidence type="ECO:0000256" key="1">
    <source>
        <dbReference type="SAM" id="MobiDB-lite"/>
    </source>
</evidence>
<dbReference type="Proteomes" id="UP000472260">
    <property type="component" value="Unassembled WGS sequence"/>
</dbReference>
<dbReference type="Ensembl" id="ENSSANT00000103461.1">
    <property type="protein sequence ID" value="ENSSANP00000097418.1"/>
    <property type="gene ID" value="ENSSANG00000048016.1"/>
</dbReference>
<dbReference type="AlphaFoldDB" id="A0A671SMB2"/>
<evidence type="ECO:0000313" key="3">
    <source>
        <dbReference type="Proteomes" id="UP000472260"/>
    </source>
</evidence>
<name>A0A671SMB2_9TELE</name>
<accession>A0A671SMB2</accession>
<evidence type="ECO:0000313" key="2">
    <source>
        <dbReference type="Ensembl" id="ENSSANP00000097418.1"/>
    </source>
</evidence>
<keyword evidence="3" id="KW-1185">Reference proteome</keyword>
<proteinExistence type="predicted"/>
<protein>
    <submittedName>
        <fullName evidence="2">Uncharacterized protein</fullName>
    </submittedName>
</protein>
<sequence>TSNRMDDLAMRAGFLAFLAVYSCSRCSFSLSASSSTSSSLPNRSMSSSSSSSSSCFAGAGGAFWGEAGPVPLTVGAVNRFSSADTRLSILLRAERSSSTTEKHNKNN</sequence>
<reference evidence="2" key="2">
    <citation type="submission" date="2025-09" db="UniProtKB">
        <authorList>
            <consortium name="Ensembl"/>
        </authorList>
    </citation>
    <scope>IDENTIFICATION</scope>
</reference>
<reference evidence="2" key="1">
    <citation type="submission" date="2025-08" db="UniProtKB">
        <authorList>
            <consortium name="Ensembl"/>
        </authorList>
    </citation>
    <scope>IDENTIFICATION</scope>
</reference>